<dbReference type="OrthoDB" id="9761875at2"/>
<dbReference type="Proteomes" id="UP000076603">
    <property type="component" value="Unassembled WGS sequence"/>
</dbReference>
<dbReference type="NCBIfam" id="TIGR02104">
    <property type="entry name" value="pulA_typeI"/>
    <property type="match status" value="1"/>
</dbReference>
<dbReference type="EC" id="3.2.1.41" evidence="3"/>
<dbReference type="Pfam" id="PF21653">
    <property type="entry name" value="pulA_all-beta"/>
    <property type="match status" value="1"/>
</dbReference>
<keyword evidence="3" id="KW-0378">Hydrolase</keyword>
<dbReference type="InterPro" id="IPR017853">
    <property type="entry name" value="GH"/>
</dbReference>
<dbReference type="AlphaFoldDB" id="A0A168DXE1"/>
<name>A0A168DXE1_9CLOT</name>
<reference evidence="3 4" key="1">
    <citation type="submission" date="2016-04" db="EMBL/GenBank/DDBJ databases">
        <title>Genome sequence of Clostridium magnum DSM 2767.</title>
        <authorList>
            <person name="Poehlein A."/>
            <person name="Uhlig R."/>
            <person name="Fischer R."/>
            <person name="Bahl H."/>
            <person name="Daniel R."/>
        </authorList>
    </citation>
    <scope>NUCLEOTIDE SEQUENCE [LARGE SCALE GENOMIC DNA]</scope>
    <source>
        <strain evidence="3 4">DSM 2767</strain>
    </source>
</reference>
<evidence type="ECO:0000259" key="2">
    <source>
        <dbReference type="SMART" id="SM00642"/>
    </source>
</evidence>
<evidence type="ECO:0000256" key="1">
    <source>
        <dbReference type="ARBA" id="ARBA00008061"/>
    </source>
</evidence>
<dbReference type="Gene3D" id="2.60.40.10">
    <property type="entry name" value="Immunoglobulins"/>
    <property type="match status" value="1"/>
</dbReference>
<dbReference type="GO" id="GO:0005975">
    <property type="term" value="P:carbohydrate metabolic process"/>
    <property type="evidence" value="ECO:0007669"/>
    <property type="project" value="InterPro"/>
</dbReference>
<dbReference type="InterPro" id="IPR014756">
    <property type="entry name" value="Ig_E-set"/>
</dbReference>
<comment type="caution">
    <text evidence="3">The sequence shown here is derived from an EMBL/GenBank/DDBJ whole genome shotgun (WGS) entry which is preliminary data.</text>
</comment>
<dbReference type="Gene3D" id="3.20.20.80">
    <property type="entry name" value="Glycosidases"/>
    <property type="match status" value="1"/>
</dbReference>
<dbReference type="InterPro" id="IPR049117">
    <property type="entry name" value="pulA_all-beta"/>
</dbReference>
<feature type="domain" description="Glycosyl hydrolase family 13 catalytic" evidence="2">
    <location>
        <begin position="224"/>
        <end position="603"/>
    </location>
</feature>
<dbReference type="SMART" id="SM00642">
    <property type="entry name" value="Aamy"/>
    <property type="match status" value="1"/>
</dbReference>
<dbReference type="PATRIC" id="fig|1121326.3.peg.417"/>
<evidence type="ECO:0000313" key="3">
    <source>
        <dbReference type="EMBL" id="KZL93415.1"/>
    </source>
</evidence>
<dbReference type="GO" id="GO:0051060">
    <property type="term" value="F:pullulanase activity"/>
    <property type="evidence" value="ECO:0007669"/>
    <property type="project" value="UniProtKB-EC"/>
</dbReference>
<dbReference type="InterPro" id="IPR006047">
    <property type="entry name" value="GH13_cat_dom"/>
</dbReference>
<dbReference type="STRING" id="1121326.CLMAG_04390"/>
<dbReference type="EMBL" id="LWAE01000001">
    <property type="protein sequence ID" value="KZL93415.1"/>
    <property type="molecule type" value="Genomic_DNA"/>
</dbReference>
<dbReference type="CDD" id="cd02860">
    <property type="entry name" value="E_set_Pullulanase"/>
    <property type="match status" value="1"/>
</dbReference>
<dbReference type="PANTHER" id="PTHR43002">
    <property type="entry name" value="GLYCOGEN DEBRANCHING ENZYME"/>
    <property type="match status" value="1"/>
</dbReference>
<gene>
    <name evidence="3" type="primary">pulA</name>
    <name evidence="3" type="ORF">CLMAG_04390</name>
</gene>
<dbReference type="CDD" id="cd11341">
    <property type="entry name" value="AmyAc_Pullulanase_LD-like"/>
    <property type="match status" value="1"/>
</dbReference>
<comment type="similarity">
    <text evidence="1">Belongs to the glycosyl hydrolase 13 family.</text>
</comment>
<keyword evidence="4" id="KW-1185">Reference proteome</keyword>
<dbReference type="InterPro" id="IPR011840">
    <property type="entry name" value="PulA_typeI"/>
</dbReference>
<dbReference type="RefSeq" id="WP_066617315.1">
    <property type="nucleotide sequence ID" value="NZ_FQXL01000054.1"/>
</dbReference>
<dbReference type="InterPro" id="IPR004193">
    <property type="entry name" value="Glyco_hydro_13_N"/>
</dbReference>
<dbReference type="InterPro" id="IPR013780">
    <property type="entry name" value="Glyco_hydro_b"/>
</dbReference>
<dbReference type="Gene3D" id="2.60.40.1180">
    <property type="entry name" value="Golgi alpha-mannosidase II"/>
    <property type="match status" value="1"/>
</dbReference>
<proteinExistence type="inferred from homology"/>
<dbReference type="SUPFAM" id="SSF81296">
    <property type="entry name" value="E set domains"/>
    <property type="match status" value="1"/>
</dbReference>
<keyword evidence="3" id="KW-0326">Glycosidase</keyword>
<sequence>MKIFKVVLEKFNKLKASVDDFTQFRPYIFQVQNGNSQLSIKNYSIIENDIVITLNEEVNIKNNCFLSYEYLLEKVWFYPLFSTKEFDDRFYHDLALGAIYSKNYTIFRTWSPAASSINLLLYDTAESSNSENVRRFALKENNGLWSTLIKGDLQGSYYNYEVTVYNNVSEIVDPYVKAVGINGMRGAIIDIEKTNPEGWKNDKSPELKNYTDAIIYETSIRDISIHPNSGAIYKGKFLALTEENTVSNKQISTCLNHIRELGVTHIQFMPIFDFSYTSVDERNPDRYNWGYDPQNYNVPEGSYSTNPYDPYYRIYELKKMIFYIHKNNLSVNMDVVFNHVEDTISSSLKKVFPEYYFRFSDDNTLSNGSGCGNDTASEHSMMRKFIVDSVMYWAKEYHIDGFRFDLMGLHDIDTMNLVRKKLDEFKRPIMVYGEGWDLNTPLGKNIKATDLNSKKLRPIGFFNDKIRDCIKGSVFNALDKGFATGKFFLENMLKKCISSYYLDPYQSINYVSCHDNYTLWDKIDLSCTSESFEDKKSMVKLCASIILTSQGIPFIYSGEEFCRTKNGDHNSYNKPDSVNWLDWDRKSEFMDVFHYYKKLIHVRKNHGAFRMLNIEDIQNNLIFIENTPNNIVAFIIKDHANNDTWKDILVIFNANKEAVHINIPEGPWEMALDSNSYTNNQIISGSTMFINRISSYILFKL</sequence>
<protein>
    <submittedName>
        <fullName evidence="3">Pullulanase</fullName>
        <ecNumber evidence="3">3.2.1.41</ecNumber>
    </submittedName>
</protein>
<dbReference type="InterPro" id="IPR013783">
    <property type="entry name" value="Ig-like_fold"/>
</dbReference>
<dbReference type="SUPFAM" id="SSF51445">
    <property type="entry name" value="(Trans)glycosidases"/>
    <property type="match status" value="1"/>
</dbReference>
<evidence type="ECO:0000313" key="4">
    <source>
        <dbReference type="Proteomes" id="UP000076603"/>
    </source>
</evidence>
<organism evidence="3 4">
    <name type="scientific">Clostridium magnum DSM 2767</name>
    <dbReference type="NCBI Taxonomy" id="1121326"/>
    <lineage>
        <taxon>Bacteria</taxon>
        <taxon>Bacillati</taxon>
        <taxon>Bacillota</taxon>
        <taxon>Clostridia</taxon>
        <taxon>Eubacteriales</taxon>
        <taxon>Clostridiaceae</taxon>
        <taxon>Clostridium</taxon>
    </lineage>
</organism>
<dbReference type="Pfam" id="PF02922">
    <property type="entry name" value="CBM_48"/>
    <property type="match status" value="1"/>
</dbReference>
<accession>A0A168DXE1</accession>